<dbReference type="EMBL" id="JAWDGP010001678">
    <property type="protein sequence ID" value="KAK3789350.1"/>
    <property type="molecule type" value="Genomic_DNA"/>
</dbReference>
<keyword evidence="3" id="KW-1185">Reference proteome</keyword>
<accession>A0AAE1AK35</accession>
<sequence length="71" mass="7458">MTGRMSSEGPNTEGSGGGRGFQEVGEEGSGPEVVGGVRGEDKRSHISHMPSFYLDMFMSFSPAMTGMHTGC</sequence>
<protein>
    <submittedName>
        <fullName evidence="2">Uncharacterized protein</fullName>
    </submittedName>
</protein>
<dbReference type="Proteomes" id="UP001283361">
    <property type="component" value="Unassembled WGS sequence"/>
</dbReference>
<organism evidence="2 3">
    <name type="scientific">Elysia crispata</name>
    <name type="common">lettuce slug</name>
    <dbReference type="NCBI Taxonomy" id="231223"/>
    <lineage>
        <taxon>Eukaryota</taxon>
        <taxon>Metazoa</taxon>
        <taxon>Spiralia</taxon>
        <taxon>Lophotrochozoa</taxon>
        <taxon>Mollusca</taxon>
        <taxon>Gastropoda</taxon>
        <taxon>Heterobranchia</taxon>
        <taxon>Euthyneura</taxon>
        <taxon>Panpulmonata</taxon>
        <taxon>Sacoglossa</taxon>
        <taxon>Placobranchoidea</taxon>
        <taxon>Plakobranchidae</taxon>
        <taxon>Elysia</taxon>
    </lineage>
</organism>
<evidence type="ECO:0000313" key="3">
    <source>
        <dbReference type="Proteomes" id="UP001283361"/>
    </source>
</evidence>
<gene>
    <name evidence="2" type="ORF">RRG08_001738</name>
</gene>
<feature type="region of interest" description="Disordered" evidence="1">
    <location>
        <begin position="1"/>
        <end position="44"/>
    </location>
</feature>
<reference evidence="2" key="1">
    <citation type="journal article" date="2023" name="G3 (Bethesda)">
        <title>A reference genome for the long-term kleptoplast-retaining sea slug Elysia crispata morphotype clarki.</title>
        <authorList>
            <person name="Eastman K.E."/>
            <person name="Pendleton A.L."/>
            <person name="Shaikh M.A."/>
            <person name="Suttiyut T."/>
            <person name="Ogas R."/>
            <person name="Tomko P."/>
            <person name="Gavelis G."/>
            <person name="Widhalm J.R."/>
            <person name="Wisecaver J.H."/>
        </authorList>
    </citation>
    <scope>NUCLEOTIDE SEQUENCE</scope>
    <source>
        <strain evidence="2">ECLA1</strain>
    </source>
</reference>
<feature type="compositionally biased region" description="Polar residues" evidence="1">
    <location>
        <begin position="1"/>
        <end position="13"/>
    </location>
</feature>
<evidence type="ECO:0000256" key="1">
    <source>
        <dbReference type="SAM" id="MobiDB-lite"/>
    </source>
</evidence>
<name>A0AAE1AK35_9GAST</name>
<evidence type="ECO:0000313" key="2">
    <source>
        <dbReference type="EMBL" id="KAK3789350.1"/>
    </source>
</evidence>
<dbReference type="AlphaFoldDB" id="A0AAE1AK35"/>
<proteinExistence type="predicted"/>
<comment type="caution">
    <text evidence="2">The sequence shown here is derived from an EMBL/GenBank/DDBJ whole genome shotgun (WGS) entry which is preliminary data.</text>
</comment>